<dbReference type="GO" id="GO:0046872">
    <property type="term" value="F:metal ion binding"/>
    <property type="evidence" value="ECO:0007669"/>
    <property type="project" value="UniProtKB-KW"/>
</dbReference>
<keyword evidence="6 13" id="KW-0812">Transmembrane</keyword>
<dbReference type="InterPro" id="IPR034804">
    <property type="entry name" value="SQR/QFR_C/D"/>
</dbReference>
<evidence type="ECO:0000256" key="1">
    <source>
        <dbReference type="ARBA" id="ARBA00004050"/>
    </source>
</evidence>
<comment type="subcellular location">
    <subcellularLocation>
        <location evidence="2">Membrane</location>
        <topology evidence="2">Multi-pass membrane protein</topology>
    </subcellularLocation>
</comment>
<evidence type="ECO:0000256" key="4">
    <source>
        <dbReference type="ARBA" id="ARBA00020076"/>
    </source>
</evidence>
<evidence type="ECO:0000256" key="12">
    <source>
        <dbReference type="PIRSR" id="PIRSR000178-1"/>
    </source>
</evidence>
<evidence type="ECO:0000256" key="7">
    <source>
        <dbReference type="ARBA" id="ARBA00022723"/>
    </source>
</evidence>
<comment type="similarity">
    <text evidence="3">Belongs to the cytochrome b560 family.</text>
</comment>
<evidence type="ECO:0000256" key="5">
    <source>
        <dbReference type="ARBA" id="ARBA00022617"/>
    </source>
</evidence>
<dbReference type="InterPro" id="IPR018495">
    <property type="entry name" value="Succ_DH_cyt_bsu_CS"/>
</dbReference>
<feature type="transmembrane region" description="Helical" evidence="13">
    <location>
        <begin position="70"/>
        <end position="90"/>
    </location>
</feature>
<keyword evidence="5 12" id="KW-0349">Heme</keyword>
<dbReference type="EMBL" id="CP029479">
    <property type="protein sequence ID" value="AWM76398.1"/>
    <property type="molecule type" value="Genomic_DNA"/>
</dbReference>
<keyword evidence="8 13" id="KW-1133">Transmembrane helix</keyword>
<dbReference type="InterPro" id="IPR014314">
    <property type="entry name" value="Succ_DH_cytb556"/>
</dbReference>
<dbReference type="SUPFAM" id="SSF81343">
    <property type="entry name" value="Fumarate reductase respiratory complex transmembrane subunits"/>
    <property type="match status" value="1"/>
</dbReference>
<reference evidence="15" key="1">
    <citation type="submission" date="2018-05" db="EMBL/GenBank/DDBJ databases">
        <title>Genome sequencing of Phenylobacterium sp. HYN0004.</title>
        <authorList>
            <person name="Yi H."/>
            <person name="Baek C."/>
        </authorList>
    </citation>
    <scope>NUCLEOTIDE SEQUENCE [LARGE SCALE GENOMIC DNA]</scope>
    <source>
        <strain evidence="15">HYN0004</strain>
    </source>
</reference>
<dbReference type="OrthoDB" id="9799441at2"/>
<dbReference type="Proteomes" id="UP000247763">
    <property type="component" value="Chromosome"/>
</dbReference>
<dbReference type="InterPro" id="IPR000701">
    <property type="entry name" value="SuccDH_FuR_B_TM-su"/>
</dbReference>
<comment type="cofactor">
    <cofactor evidence="12">
        <name>heme</name>
        <dbReference type="ChEBI" id="CHEBI:30413"/>
    </cofactor>
    <text evidence="12">The heme is bound between the two transmembrane subunits.</text>
</comment>
<evidence type="ECO:0000313" key="15">
    <source>
        <dbReference type="Proteomes" id="UP000247763"/>
    </source>
</evidence>
<dbReference type="PANTHER" id="PTHR10978:SF5">
    <property type="entry name" value="SUCCINATE DEHYDROGENASE CYTOCHROME B560 SUBUNIT, MITOCHONDRIAL"/>
    <property type="match status" value="1"/>
</dbReference>
<dbReference type="Gene3D" id="1.20.1300.10">
    <property type="entry name" value="Fumarate reductase/succinate dehydrogenase, transmembrane subunit"/>
    <property type="match status" value="1"/>
</dbReference>
<keyword evidence="10 13" id="KW-0472">Membrane</keyword>
<keyword evidence="9 12" id="KW-0408">Iron</keyword>
<dbReference type="AlphaFoldDB" id="A0A2Z3HY13"/>
<accession>A0A2Z3HY13</accession>
<dbReference type="PROSITE" id="PS01001">
    <property type="entry name" value="SDH_CYT_2"/>
    <property type="match status" value="1"/>
</dbReference>
<dbReference type="PIRSF" id="PIRSF000178">
    <property type="entry name" value="SDH_cyt_b560"/>
    <property type="match status" value="1"/>
</dbReference>
<dbReference type="KEGG" id="phb:HYN04_00670"/>
<evidence type="ECO:0000256" key="8">
    <source>
        <dbReference type="ARBA" id="ARBA00022989"/>
    </source>
</evidence>
<comment type="subunit">
    <text evidence="11">Part of an enzyme complex containing four subunits: a flavoprotein, an iron-sulfur protein, plus two membrane-anchoring proteins, SdhC and SdhD. The complex can form homotrimers.</text>
</comment>
<evidence type="ECO:0000256" key="11">
    <source>
        <dbReference type="ARBA" id="ARBA00025912"/>
    </source>
</evidence>
<dbReference type="GO" id="GO:0009055">
    <property type="term" value="F:electron transfer activity"/>
    <property type="evidence" value="ECO:0007669"/>
    <property type="project" value="InterPro"/>
</dbReference>
<feature type="transmembrane region" description="Helical" evidence="13">
    <location>
        <begin position="111"/>
        <end position="130"/>
    </location>
</feature>
<feature type="binding site" description="axial binding residue" evidence="12">
    <location>
        <position position="85"/>
    </location>
    <ligand>
        <name>heme</name>
        <dbReference type="ChEBI" id="CHEBI:30413"/>
        <note>ligand shared with second transmembrane subunit</note>
    </ligand>
    <ligandPart>
        <name>Fe</name>
        <dbReference type="ChEBI" id="CHEBI:18248"/>
    </ligandPart>
</feature>
<evidence type="ECO:0000256" key="2">
    <source>
        <dbReference type="ARBA" id="ARBA00004141"/>
    </source>
</evidence>
<dbReference type="NCBIfam" id="TIGR02970">
    <property type="entry name" value="succ_dehyd_cytB"/>
    <property type="match status" value="1"/>
</dbReference>
<dbReference type="PROSITE" id="PS01000">
    <property type="entry name" value="SDH_CYT_1"/>
    <property type="match status" value="1"/>
</dbReference>
<organism evidence="14 15">
    <name type="scientific">Phenylobacterium parvum</name>
    <dbReference type="NCBI Taxonomy" id="2201350"/>
    <lineage>
        <taxon>Bacteria</taxon>
        <taxon>Pseudomonadati</taxon>
        <taxon>Pseudomonadota</taxon>
        <taxon>Alphaproteobacteria</taxon>
        <taxon>Caulobacterales</taxon>
        <taxon>Caulobacteraceae</taxon>
        <taxon>Phenylobacterium</taxon>
    </lineage>
</organism>
<evidence type="ECO:0000256" key="3">
    <source>
        <dbReference type="ARBA" id="ARBA00007244"/>
    </source>
</evidence>
<dbReference type="GO" id="GO:0006099">
    <property type="term" value="P:tricarboxylic acid cycle"/>
    <property type="evidence" value="ECO:0007669"/>
    <property type="project" value="InterPro"/>
</dbReference>
<evidence type="ECO:0000313" key="14">
    <source>
        <dbReference type="EMBL" id="AWM76398.1"/>
    </source>
</evidence>
<dbReference type="CDD" id="cd03499">
    <property type="entry name" value="SQR_TypeC_SdhC"/>
    <property type="match status" value="1"/>
</dbReference>
<protein>
    <recommendedName>
        <fullName evidence="4">Succinate dehydrogenase cytochrome b556 subunit</fullName>
    </recommendedName>
</protein>
<dbReference type="PANTHER" id="PTHR10978">
    <property type="entry name" value="SUCCINATE DEHYDROGENASE CYTOCHROME B560 SUBUNIT"/>
    <property type="match status" value="1"/>
</dbReference>
<feature type="transmembrane region" description="Helical" evidence="13">
    <location>
        <begin position="29"/>
        <end position="50"/>
    </location>
</feature>
<name>A0A2Z3HY13_9CAUL</name>
<sequence length="134" mass="14291">MPMTAPVRERPLSPHLQVWRWHLTMLTSILHRATGLALYAGAIIVAAWALSLGAGPQAYQVFVDIMASPLGRLVLVGLTLSLFYHLANGLRHLFWDAGLGLSPIASHQSGIMAMAFSVVATIIVWAIGLGPGGV</sequence>
<comment type="function">
    <text evidence="1">Membrane-anchoring subunit of succinate dehydrogenase (SDH).</text>
</comment>
<evidence type="ECO:0000256" key="10">
    <source>
        <dbReference type="ARBA" id="ARBA00023136"/>
    </source>
</evidence>
<keyword evidence="15" id="KW-1185">Reference proteome</keyword>
<dbReference type="GO" id="GO:0016020">
    <property type="term" value="C:membrane"/>
    <property type="evidence" value="ECO:0007669"/>
    <property type="project" value="UniProtKB-SubCell"/>
</dbReference>
<proteinExistence type="inferred from homology"/>
<evidence type="ECO:0000256" key="6">
    <source>
        <dbReference type="ARBA" id="ARBA00022692"/>
    </source>
</evidence>
<evidence type="ECO:0000256" key="13">
    <source>
        <dbReference type="SAM" id="Phobius"/>
    </source>
</evidence>
<gene>
    <name evidence="14" type="primary">sdhC</name>
    <name evidence="14" type="ORF">HYN04_00670</name>
</gene>
<dbReference type="Pfam" id="PF01127">
    <property type="entry name" value="Sdh_cyt"/>
    <property type="match status" value="1"/>
</dbReference>
<evidence type="ECO:0000256" key="9">
    <source>
        <dbReference type="ARBA" id="ARBA00023004"/>
    </source>
</evidence>
<keyword evidence="7 12" id="KW-0479">Metal-binding</keyword>